<feature type="region of interest" description="Disordered" evidence="1">
    <location>
        <begin position="99"/>
        <end position="174"/>
    </location>
</feature>
<dbReference type="InParanoid" id="C3ZKE9"/>
<evidence type="ECO:0000313" key="2">
    <source>
        <dbReference type="EMBL" id="EEN47048.1"/>
    </source>
</evidence>
<protein>
    <submittedName>
        <fullName evidence="2">Uncharacterized protein</fullName>
    </submittedName>
</protein>
<gene>
    <name evidence="2" type="ORF">BRAFLDRAFT_69410</name>
</gene>
<feature type="compositionally biased region" description="Basic and acidic residues" evidence="1">
    <location>
        <begin position="160"/>
        <end position="172"/>
    </location>
</feature>
<sequence length="246" mass="26704">MIKTGIVSQINDAFVRRWVRRVKGGGRVLMRGVTWVQPADVLPGPFRLVSQPDRRCSPGTRNLRCPPTVEPQPRTLFTPGAHRSTDRLTSALHAVYTRSPPQHRPAHLGPARCLHPEPTAAPTGSPRPRTLFTTGAHHSTDRLTSAPHAVYTRSPPQNHPGEHGGRQADHAPQRTTGAVRVAAFVSGSRERIVGPPAPLCPRICMKQAREAEIHVSCQVLFARGGVRRCSAALLGRLPPVGQKQAG</sequence>
<dbReference type="AlphaFoldDB" id="C3ZKE9"/>
<name>C3ZKE9_BRAFL</name>
<reference evidence="2" key="1">
    <citation type="journal article" date="2008" name="Nature">
        <title>The amphioxus genome and the evolution of the chordate karyotype.</title>
        <authorList>
            <consortium name="US DOE Joint Genome Institute (JGI-PGF)"/>
            <person name="Putnam N.H."/>
            <person name="Butts T."/>
            <person name="Ferrier D.E.K."/>
            <person name="Furlong R.F."/>
            <person name="Hellsten U."/>
            <person name="Kawashima T."/>
            <person name="Robinson-Rechavi M."/>
            <person name="Shoguchi E."/>
            <person name="Terry A."/>
            <person name="Yu J.-K."/>
            <person name="Benito-Gutierrez E.L."/>
            <person name="Dubchak I."/>
            <person name="Garcia-Fernandez J."/>
            <person name="Gibson-Brown J.J."/>
            <person name="Grigoriev I.V."/>
            <person name="Horton A.C."/>
            <person name="de Jong P.J."/>
            <person name="Jurka J."/>
            <person name="Kapitonov V.V."/>
            <person name="Kohara Y."/>
            <person name="Kuroki Y."/>
            <person name="Lindquist E."/>
            <person name="Lucas S."/>
            <person name="Osoegawa K."/>
            <person name="Pennacchio L.A."/>
            <person name="Salamov A.A."/>
            <person name="Satou Y."/>
            <person name="Sauka-Spengler T."/>
            <person name="Schmutz J."/>
            <person name="Shin-I T."/>
            <person name="Toyoda A."/>
            <person name="Bronner-Fraser M."/>
            <person name="Fujiyama A."/>
            <person name="Holland L.Z."/>
            <person name="Holland P.W.H."/>
            <person name="Satoh N."/>
            <person name="Rokhsar D.S."/>
        </authorList>
    </citation>
    <scope>NUCLEOTIDE SEQUENCE [LARGE SCALE GENOMIC DNA]</scope>
    <source>
        <strain evidence="2">S238N-H82</strain>
        <tissue evidence="2">Testes</tissue>
    </source>
</reference>
<dbReference type="EMBL" id="GG666636">
    <property type="protein sequence ID" value="EEN47048.1"/>
    <property type="molecule type" value="Genomic_DNA"/>
</dbReference>
<evidence type="ECO:0000256" key="1">
    <source>
        <dbReference type="SAM" id="MobiDB-lite"/>
    </source>
</evidence>
<accession>C3ZKE9</accession>
<proteinExistence type="predicted"/>
<organism>
    <name type="scientific">Branchiostoma floridae</name>
    <name type="common">Florida lancelet</name>
    <name type="synonym">Amphioxus</name>
    <dbReference type="NCBI Taxonomy" id="7739"/>
    <lineage>
        <taxon>Eukaryota</taxon>
        <taxon>Metazoa</taxon>
        <taxon>Chordata</taxon>
        <taxon>Cephalochordata</taxon>
        <taxon>Leptocardii</taxon>
        <taxon>Amphioxiformes</taxon>
        <taxon>Branchiostomatidae</taxon>
        <taxon>Branchiostoma</taxon>
    </lineage>
</organism>